<evidence type="ECO:0000313" key="2">
    <source>
        <dbReference type="Proteomes" id="UP000006327"/>
    </source>
</evidence>
<gene>
    <name evidence="1" type="ORF">GARC_1421</name>
</gene>
<dbReference type="AlphaFoldDB" id="K6Y384"/>
<accession>K6Y384</accession>
<proteinExistence type="predicted"/>
<dbReference type="Proteomes" id="UP000006327">
    <property type="component" value="Unassembled WGS sequence"/>
</dbReference>
<name>K6Y384_9ALTE</name>
<reference evidence="1 2" key="1">
    <citation type="journal article" date="2017" name="Antonie Van Leeuwenhoek">
        <title>Rhizobium rhizosphaerae sp. nov., a novel species isolated from rice rhizosphere.</title>
        <authorList>
            <person name="Zhao J.J."/>
            <person name="Zhang J."/>
            <person name="Zhang R.J."/>
            <person name="Zhang C.W."/>
            <person name="Yin H.Q."/>
            <person name="Zhang X.X."/>
        </authorList>
    </citation>
    <scope>NUCLEOTIDE SEQUENCE [LARGE SCALE GENOMIC DNA]</scope>
    <source>
        <strain evidence="1 2">BSs20135</strain>
    </source>
</reference>
<dbReference type="STRING" id="493475.GARC_1421"/>
<protein>
    <submittedName>
        <fullName evidence="1">Uncharacterized protein</fullName>
    </submittedName>
</protein>
<organism evidence="1 2">
    <name type="scientific">Paraglaciecola arctica BSs20135</name>
    <dbReference type="NCBI Taxonomy" id="493475"/>
    <lineage>
        <taxon>Bacteria</taxon>
        <taxon>Pseudomonadati</taxon>
        <taxon>Pseudomonadota</taxon>
        <taxon>Gammaproteobacteria</taxon>
        <taxon>Alteromonadales</taxon>
        <taxon>Alteromonadaceae</taxon>
        <taxon>Paraglaciecola</taxon>
    </lineage>
</organism>
<sequence>MTFVSCTEQNGQNIRLSADKKRLPKLAKKASKGQKSSCLHAVILN</sequence>
<dbReference type="EMBL" id="BAEO01000017">
    <property type="protein sequence ID" value="GAC18396.1"/>
    <property type="molecule type" value="Genomic_DNA"/>
</dbReference>
<comment type="caution">
    <text evidence="1">The sequence shown here is derived from an EMBL/GenBank/DDBJ whole genome shotgun (WGS) entry which is preliminary data.</text>
</comment>
<evidence type="ECO:0000313" key="1">
    <source>
        <dbReference type="EMBL" id="GAC18396.1"/>
    </source>
</evidence>
<keyword evidence="2" id="KW-1185">Reference proteome</keyword>